<keyword evidence="2" id="KW-1185">Reference proteome</keyword>
<name>A0AAD4LB29_9AGAM</name>
<gene>
    <name evidence="1" type="ORF">EDB92DRAFT_1266132</name>
</gene>
<accession>A0AAD4LB29</accession>
<reference evidence="1" key="1">
    <citation type="submission" date="2022-01" db="EMBL/GenBank/DDBJ databases">
        <title>Comparative genomics reveals a dynamic genome evolution in the ectomycorrhizal milk-cap (Lactarius) mushrooms.</title>
        <authorList>
            <consortium name="DOE Joint Genome Institute"/>
            <person name="Lebreton A."/>
            <person name="Tang N."/>
            <person name="Kuo A."/>
            <person name="LaButti K."/>
            <person name="Drula E."/>
            <person name="Barry K."/>
            <person name="Clum A."/>
            <person name="Lipzen A."/>
            <person name="Mousain D."/>
            <person name="Ng V."/>
            <person name="Wang R."/>
            <person name="Wang X."/>
            <person name="Dai Y."/>
            <person name="Henrissat B."/>
            <person name="Grigoriev I.V."/>
            <person name="Guerin-Laguette A."/>
            <person name="Yu F."/>
            <person name="Martin F.M."/>
        </authorList>
    </citation>
    <scope>NUCLEOTIDE SEQUENCE</scope>
    <source>
        <strain evidence="1">QP</strain>
    </source>
</reference>
<dbReference type="AlphaFoldDB" id="A0AAD4LB29"/>
<organism evidence="1 2">
    <name type="scientific">Lactarius akahatsu</name>
    <dbReference type="NCBI Taxonomy" id="416441"/>
    <lineage>
        <taxon>Eukaryota</taxon>
        <taxon>Fungi</taxon>
        <taxon>Dikarya</taxon>
        <taxon>Basidiomycota</taxon>
        <taxon>Agaricomycotina</taxon>
        <taxon>Agaricomycetes</taxon>
        <taxon>Russulales</taxon>
        <taxon>Russulaceae</taxon>
        <taxon>Lactarius</taxon>
    </lineage>
</organism>
<protein>
    <submittedName>
        <fullName evidence="1">Uncharacterized protein</fullName>
    </submittedName>
</protein>
<evidence type="ECO:0000313" key="2">
    <source>
        <dbReference type="Proteomes" id="UP001201163"/>
    </source>
</evidence>
<comment type="caution">
    <text evidence="1">The sequence shown here is derived from an EMBL/GenBank/DDBJ whole genome shotgun (WGS) entry which is preliminary data.</text>
</comment>
<dbReference type="EMBL" id="JAKELL010000055">
    <property type="protein sequence ID" value="KAH8986323.1"/>
    <property type="molecule type" value="Genomic_DNA"/>
</dbReference>
<proteinExistence type="predicted"/>
<evidence type="ECO:0000313" key="1">
    <source>
        <dbReference type="EMBL" id="KAH8986323.1"/>
    </source>
</evidence>
<sequence>MGEPRMWHWAGTFVVTEARRPCGVDRDIHAWTGSDDRRSQVPALALANGRRYCTFRVPRVTHSAETSICMLLTWPGLDSLKWTNKDWSASVAAIKDVYESYLARPMASRWTRPDQTRDTSNQQLEAWQVRAPCTVLYMTCFVRNSLTLVVHGVLSCRTCDHRWTGVGVPFVTNSITTECNFVFVRVQYSCGPQNGKFHPHSLGIILLS</sequence>
<dbReference type="Proteomes" id="UP001201163">
    <property type="component" value="Unassembled WGS sequence"/>
</dbReference>